<keyword evidence="2 4" id="KW-1133">Transmembrane helix</keyword>
<dbReference type="InterPro" id="IPR036259">
    <property type="entry name" value="MFS_trans_sf"/>
</dbReference>
<feature type="transmembrane region" description="Helical" evidence="4">
    <location>
        <begin position="87"/>
        <end position="106"/>
    </location>
</feature>
<feature type="transmembrane region" description="Helical" evidence="4">
    <location>
        <begin position="341"/>
        <end position="364"/>
    </location>
</feature>
<feature type="transmembrane region" description="Helical" evidence="4">
    <location>
        <begin position="175"/>
        <end position="194"/>
    </location>
</feature>
<dbReference type="Gene3D" id="1.20.1250.20">
    <property type="entry name" value="MFS general substrate transporter like domains"/>
    <property type="match status" value="1"/>
</dbReference>
<dbReference type="PANTHER" id="PTHR23521:SF3">
    <property type="entry name" value="MFS TRANSPORTER"/>
    <property type="match status" value="1"/>
</dbReference>
<dbReference type="PANTHER" id="PTHR23521">
    <property type="entry name" value="TRANSPORTER MFS SUPERFAMILY"/>
    <property type="match status" value="1"/>
</dbReference>
<proteinExistence type="predicted"/>
<keyword evidence="3 4" id="KW-0472">Membrane</keyword>
<feature type="transmembrane region" description="Helical" evidence="4">
    <location>
        <begin position="376"/>
        <end position="395"/>
    </location>
</feature>
<dbReference type="InterPro" id="IPR020846">
    <property type="entry name" value="MFS_dom"/>
</dbReference>
<feature type="transmembrane region" description="Helical" evidence="4">
    <location>
        <begin position="224"/>
        <end position="245"/>
    </location>
</feature>
<organism evidence="6 7">
    <name type="scientific">Rubrivivax rivuli</name>
    <dbReference type="NCBI Taxonomy" id="1862385"/>
    <lineage>
        <taxon>Bacteria</taxon>
        <taxon>Pseudomonadati</taxon>
        <taxon>Pseudomonadota</taxon>
        <taxon>Betaproteobacteria</taxon>
        <taxon>Burkholderiales</taxon>
        <taxon>Sphaerotilaceae</taxon>
        <taxon>Rubrivivax</taxon>
    </lineage>
</organism>
<accession>A0A437R908</accession>
<reference evidence="6 7" key="1">
    <citation type="submission" date="2019-01" db="EMBL/GenBank/DDBJ databases">
        <authorList>
            <person name="Chen W.-M."/>
        </authorList>
    </citation>
    <scope>NUCLEOTIDE SEQUENCE [LARGE SCALE GENOMIC DNA]</scope>
    <source>
        <strain evidence="6 7">KYPY4</strain>
    </source>
</reference>
<dbReference type="GO" id="GO:0022857">
    <property type="term" value="F:transmembrane transporter activity"/>
    <property type="evidence" value="ECO:0007669"/>
    <property type="project" value="InterPro"/>
</dbReference>
<dbReference type="InterPro" id="IPR011701">
    <property type="entry name" value="MFS"/>
</dbReference>
<evidence type="ECO:0000256" key="1">
    <source>
        <dbReference type="ARBA" id="ARBA00022692"/>
    </source>
</evidence>
<evidence type="ECO:0000256" key="4">
    <source>
        <dbReference type="SAM" id="Phobius"/>
    </source>
</evidence>
<evidence type="ECO:0000256" key="2">
    <source>
        <dbReference type="ARBA" id="ARBA00022989"/>
    </source>
</evidence>
<feature type="transmembrane region" description="Helical" evidence="4">
    <location>
        <begin position="142"/>
        <end position="163"/>
    </location>
</feature>
<dbReference type="GO" id="GO:0005886">
    <property type="term" value="C:plasma membrane"/>
    <property type="evidence" value="ECO:0007669"/>
    <property type="project" value="TreeGrafter"/>
</dbReference>
<evidence type="ECO:0000256" key="3">
    <source>
        <dbReference type="ARBA" id="ARBA00023136"/>
    </source>
</evidence>
<evidence type="ECO:0000313" key="6">
    <source>
        <dbReference type="EMBL" id="RVU43260.1"/>
    </source>
</evidence>
<dbReference type="Proteomes" id="UP000285575">
    <property type="component" value="Unassembled WGS sequence"/>
</dbReference>
<dbReference type="RefSeq" id="WP_128230545.1">
    <property type="nucleotide sequence ID" value="NZ_SACR01000007.1"/>
</dbReference>
<name>A0A437R908_9BURK</name>
<feature type="transmembrane region" description="Helical" evidence="4">
    <location>
        <begin position="112"/>
        <end position="130"/>
    </location>
</feature>
<protein>
    <submittedName>
        <fullName evidence="6">MFS transporter</fullName>
    </submittedName>
</protein>
<feature type="transmembrane region" description="Helical" evidence="4">
    <location>
        <begin position="50"/>
        <end position="75"/>
    </location>
</feature>
<evidence type="ECO:0000313" key="7">
    <source>
        <dbReference type="Proteomes" id="UP000285575"/>
    </source>
</evidence>
<keyword evidence="1 4" id="KW-0812">Transmembrane</keyword>
<sequence length="401" mass="41672">MSTAATAFATPAPVPPRHLLPTLVLAQLGGTSPWFAVNAVMPELQRAHGYTEAAVGTLSSALQLGFIAGTLLFALLALADRFSARRLFLLSTCSAALCTVAAAVMAHSYTGLLLWRVATGFCLAGIYPVGMKIASQWFPRGLGTALGWLLGALVLGSASPYLLRAVGAALPWQSVFVAVATLAVLAGVAVVRLIPEPPARPGAVPLRLGALASLWRDARTRASVFGYFGHMWELYTVWVLMPLVLATRLQGAVAVSGWAFVALGAGALGCVVGGLLAPRFGSARVAGTQLATSGLCCLAAPWMLQAPLPLFLAWLVLWGITVSGDSPQFSALTATNAPREAVGSVLTLTNSIGFAISALSIELFVRLSATQPLATLLPWLALGPVLGLLALRPLWAAPPPR</sequence>
<dbReference type="AlphaFoldDB" id="A0A437R908"/>
<dbReference type="PROSITE" id="PS50850">
    <property type="entry name" value="MFS"/>
    <property type="match status" value="1"/>
</dbReference>
<comment type="caution">
    <text evidence="6">The sequence shown here is derived from an EMBL/GenBank/DDBJ whole genome shotgun (WGS) entry which is preliminary data.</text>
</comment>
<feature type="domain" description="Major facilitator superfamily (MFS) profile" evidence="5">
    <location>
        <begin position="1"/>
        <end position="401"/>
    </location>
</feature>
<feature type="transmembrane region" description="Helical" evidence="4">
    <location>
        <begin position="298"/>
        <end position="321"/>
    </location>
</feature>
<dbReference type="SUPFAM" id="SSF103473">
    <property type="entry name" value="MFS general substrate transporter"/>
    <property type="match status" value="1"/>
</dbReference>
<dbReference type="Pfam" id="PF07690">
    <property type="entry name" value="MFS_1"/>
    <property type="match status" value="1"/>
</dbReference>
<keyword evidence="7" id="KW-1185">Reference proteome</keyword>
<feature type="transmembrane region" description="Helical" evidence="4">
    <location>
        <begin position="257"/>
        <end position="277"/>
    </location>
</feature>
<evidence type="ECO:0000259" key="5">
    <source>
        <dbReference type="PROSITE" id="PS50850"/>
    </source>
</evidence>
<dbReference type="OrthoDB" id="9781976at2"/>
<gene>
    <name evidence="6" type="ORF">EOE66_20125</name>
</gene>
<dbReference type="EMBL" id="SACR01000007">
    <property type="protein sequence ID" value="RVU43260.1"/>
    <property type="molecule type" value="Genomic_DNA"/>
</dbReference>